<accession>M3K0R6</accession>
<evidence type="ECO:0000256" key="4">
    <source>
        <dbReference type="ARBA" id="ARBA00012780"/>
    </source>
</evidence>
<keyword evidence="16" id="KW-0812">Transmembrane</keyword>
<gene>
    <name evidence="17" type="ORF">G210_1169</name>
</gene>
<dbReference type="InterPro" id="IPR017853">
    <property type="entry name" value="GH"/>
</dbReference>
<dbReference type="EC" id="3.2.1.39" evidence="4"/>
<dbReference type="eggNOG" id="ENOG502QTKT">
    <property type="taxonomic scope" value="Eukaryota"/>
</dbReference>
<dbReference type="STRING" id="1245528.M3K0R6"/>
<dbReference type="GO" id="GO:0009277">
    <property type="term" value="C:fungal-type cell wall"/>
    <property type="evidence" value="ECO:0007669"/>
    <property type="project" value="TreeGrafter"/>
</dbReference>
<dbReference type="PANTHER" id="PTHR16631">
    <property type="entry name" value="GLUCAN 1,3-BETA-GLUCOSIDASE"/>
    <property type="match status" value="1"/>
</dbReference>
<evidence type="ECO:0000256" key="14">
    <source>
        <dbReference type="ARBA" id="ARBA00043078"/>
    </source>
</evidence>
<dbReference type="HOGENOM" id="CLU_391894_0_0_1"/>
<keyword evidence="8" id="KW-0325">Glycoprotein</keyword>
<feature type="compositionally biased region" description="Polar residues" evidence="15">
    <location>
        <begin position="114"/>
        <end position="130"/>
    </location>
</feature>
<dbReference type="GO" id="GO:0000272">
    <property type="term" value="P:polysaccharide catabolic process"/>
    <property type="evidence" value="ECO:0007669"/>
    <property type="project" value="UniProtKB-KW"/>
</dbReference>
<dbReference type="GO" id="GO:0005576">
    <property type="term" value="C:extracellular region"/>
    <property type="evidence" value="ECO:0007669"/>
    <property type="project" value="TreeGrafter"/>
</dbReference>
<organism evidence="17 18">
    <name type="scientific">Candida maltosa (strain Xu316)</name>
    <name type="common">Yeast</name>
    <dbReference type="NCBI Taxonomy" id="1245528"/>
    <lineage>
        <taxon>Eukaryota</taxon>
        <taxon>Fungi</taxon>
        <taxon>Dikarya</taxon>
        <taxon>Ascomycota</taxon>
        <taxon>Saccharomycotina</taxon>
        <taxon>Pichiomycetes</taxon>
        <taxon>Debaryomycetaceae</taxon>
        <taxon>Candida/Lodderomyces clade</taxon>
        <taxon>Candida</taxon>
    </lineage>
</organism>
<reference evidence="17 18" key="1">
    <citation type="submission" date="2013-02" db="EMBL/GenBank/DDBJ databases">
        <title>Genome sequence of Candida maltosa Xu316, a potential industrial strain for xylitol and ethanol production.</title>
        <authorList>
            <person name="Yu J."/>
            <person name="Wang Q."/>
            <person name="Geng X."/>
            <person name="Bao W."/>
            <person name="He P."/>
            <person name="Cai J."/>
        </authorList>
    </citation>
    <scope>NUCLEOTIDE SEQUENCE [LARGE SCALE GENOMIC DNA]</scope>
    <source>
        <strain evidence="18">Xu316</strain>
    </source>
</reference>
<evidence type="ECO:0000256" key="16">
    <source>
        <dbReference type="SAM" id="Phobius"/>
    </source>
</evidence>
<keyword evidence="7 16" id="KW-0472">Membrane</keyword>
<evidence type="ECO:0000256" key="5">
    <source>
        <dbReference type="ARBA" id="ARBA00022475"/>
    </source>
</evidence>
<feature type="transmembrane region" description="Helical" evidence="16">
    <location>
        <begin position="300"/>
        <end position="325"/>
    </location>
</feature>
<evidence type="ECO:0000313" key="18">
    <source>
        <dbReference type="Proteomes" id="UP000011777"/>
    </source>
</evidence>
<keyword evidence="18" id="KW-1185">Reference proteome</keyword>
<evidence type="ECO:0000256" key="8">
    <source>
        <dbReference type="ARBA" id="ARBA00023180"/>
    </source>
</evidence>
<dbReference type="SUPFAM" id="SSF51445">
    <property type="entry name" value="(Trans)glycosidases"/>
    <property type="match status" value="1"/>
</dbReference>
<feature type="region of interest" description="Disordered" evidence="15">
    <location>
        <begin position="1"/>
        <end position="42"/>
    </location>
</feature>
<evidence type="ECO:0000313" key="17">
    <source>
        <dbReference type="EMBL" id="EMG48284.1"/>
    </source>
</evidence>
<comment type="similarity">
    <text evidence="3">Belongs to the glycosyl hydrolase 17 family.</text>
</comment>
<dbReference type="AlphaFoldDB" id="M3K0R6"/>
<keyword evidence="16" id="KW-1133">Transmembrane helix</keyword>
<evidence type="ECO:0000256" key="7">
    <source>
        <dbReference type="ARBA" id="ARBA00023136"/>
    </source>
</evidence>
<dbReference type="PANTHER" id="PTHR16631:SF17">
    <property type="entry name" value="GLUCAN ENDO-1,3-BETA-GLUCOSIDASE BTGC"/>
    <property type="match status" value="1"/>
</dbReference>
<dbReference type="OMA" id="DAIEYMN"/>
<feature type="compositionally biased region" description="Pro residues" evidence="15">
    <location>
        <begin position="131"/>
        <end position="141"/>
    </location>
</feature>
<evidence type="ECO:0000256" key="6">
    <source>
        <dbReference type="ARBA" id="ARBA00022801"/>
    </source>
</evidence>
<feature type="compositionally biased region" description="Polar residues" evidence="15">
    <location>
        <begin position="21"/>
        <end position="33"/>
    </location>
</feature>
<feature type="compositionally biased region" description="Basic and acidic residues" evidence="15">
    <location>
        <begin position="1"/>
        <end position="14"/>
    </location>
</feature>
<evidence type="ECO:0000256" key="10">
    <source>
        <dbReference type="ARBA" id="ARBA00023316"/>
    </source>
</evidence>
<dbReference type="GO" id="GO:0042973">
    <property type="term" value="F:glucan endo-1,3-beta-D-glucosidase activity"/>
    <property type="evidence" value="ECO:0007669"/>
    <property type="project" value="UniProtKB-EC"/>
</dbReference>
<dbReference type="OrthoDB" id="68336at2759"/>
<keyword evidence="11" id="KW-0624">Polysaccharide degradation</keyword>
<evidence type="ECO:0000256" key="12">
    <source>
        <dbReference type="ARBA" id="ARBA00037649"/>
    </source>
</evidence>
<evidence type="ECO:0000256" key="3">
    <source>
        <dbReference type="ARBA" id="ARBA00008773"/>
    </source>
</evidence>
<dbReference type="Proteomes" id="UP000011777">
    <property type="component" value="Unassembled WGS sequence"/>
</dbReference>
<proteinExistence type="inferred from homology"/>
<dbReference type="EMBL" id="AOGT01001168">
    <property type="protein sequence ID" value="EMG48284.1"/>
    <property type="molecule type" value="Genomic_DNA"/>
</dbReference>
<evidence type="ECO:0000256" key="1">
    <source>
        <dbReference type="ARBA" id="ARBA00000382"/>
    </source>
</evidence>
<comment type="caution">
    <text evidence="17">The sequence shown here is derived from an EMBL/GenBank/DDBJ whole genome shotgun (WGS) entry which is preliminary data.</text>
</comment>
<sequence length="638" mass="70199">MSPEIHYEMNDKSPVKHKRSATISEFRSTTSGDSDMDQEQPIKFTKVQPYKVTRSKSVHAFQEYGKSFIGGSAARSSLADSPQSNMTPIIGHQQSKLQSTPPSLPPPIQPIGSCSFSISQNSLHQRTQIPLQPPPPPPPAHSSPFISNTIDDDNAQTSVSYSSNLLNYCQEGTPFPLPVVDGTANNDNGIRNATVIHHHKKNVSESDYNLNEISPISEETSCTKIERLMRSHKSESSLKESKGRQDKRPASSSASHFPFMDKSTQSSKKIFPNLKNDSDEDSFTSPISEKHFPELSGTTVLVIIIGLVLLICIMLGGFIPAVLILSKGTKSSVYNFFKDSKNLPILYSLSTKYLGTVDNLASTPKPNSVDGLTDELKQDIEVVALMNAVSNFMFHGIAYSPNNAMEPACGFTKRDAMLDLAKLSTVTTRIRNYGMQCDQSELILDAIEYMNLNMTLAMGVWIGTNDTVNKEQMDLMKKVVSKYPEPSRLINSIYIGNEVLFREDKTRAELLDYIQDAKDFLRVMHIDDIPVGTSEIGSLVDSDLLSSCDVVGANIHPFFAGVPVEYAAAWTLEFLNLQVQPYNERDTQIVLSEVGWPSGGICRLNIIILKVSMSLGKKSSGKVINDGRPNGGFSIVIG</sequence>
<comment type="subcellular location">
    <subcellularLocation>
        <location evidence="2">Cell membrane</location>
        <topology evidence="2">Single-pass type II membrane protein</topology>
    </subcellularLocation>
</comment>
<dbReference type="GO" id="GO:0009986">
    <property type="term" value="C:cell surface"/>
    <property type="evidence" value="ECO:0007669"/>
    <property type="project" value="TreeGrafter"/>
</dbReference>
<feature type="compositionally biased region" description="Basic and acidic residues" evidence="15">
    <location>
        <begin position="229"/>
        <end position="249"/>
    </location>
</feature>
<keyword evidence="10" id="KW-0961">Cell wall biogenesis/degradation</keyword>
<comment type="catalytic activity">
    <reaction evidence="1">
        <text>Hydrolysis of (1-&gt;3)-beta-D-glucosidic linkages in (1-&gt;3)-beta-D-glucans.</text>
        <dbReference type="EC" id="3.2.1.39"/>
    </reaction>
</comment>
<name>M3K0R6_CANMX</name>
<feature type="compositionally biased region" description="Polar residues" evidence="15">
    <location>
        <begin position="144"/>
        <end position="156"/>
    </location>
</feature>
<dbReference type="GO" id="GO:0071555">
    <property type="term" value="P:cell wall organization"/>
    <property type="evidence" value="ECO:0007669"/>
    <property type="project" value="UniProtKB-KW"/>
</dbReference>
<evidence type="ECO:0000256" key="2">
    <source>
        <dbReference type="ARBA" id="ARBA00004401"/>
    </source>
</evidence>
<evidence type="ECO:0000256" key="11">
    <source>
        <dbReference type="ARBA" id="ARBA00023326"/>
    </source>
</evidence>
<feature type="region of interest" description="Disordered" evidence="15">
    <location>
        <begin position="93"/>
        <end position="156"/>
    </location>
</feature>
<evidence type="ECO:0000256" key="9">
    <source>
        <dbReference type="ARBA" id="ARBA00023277"/>
    </source>
</evidence>
<keyword evidence="6" id="KW-0378">Hydrolase</keyword>
<feature type="region of interest" description="Disordered" evidence="15">
    <location>
        <begin position="229"/>
        <end position="265"/>
    </location>
</feature>
<dbReference type="GO" id="GO:0005886">
    <property type="term" value="C:plasma membrane"/>
    <property type="evidence" value="ECO:0007669"/>
    <property type="project" value="UniProtKB-SubCell"/>
</dbReference>
<evidence type="ECO:0000256" key="15">
    <source>
        <dbReference type="SAM" id="MobiDB-lite"/>
    </source>
</evidence>
<evidence type="ECO:0000256" key="13">
    <source>
        <dbReference type="ARBA" id="ARBA00042373"/>
    </source>
</evidence>
<protein>
    <recommendedName>
        <fullName evidence="4">glucan endo-1,3-beta-D-glucosidase</fullName>
        <ecNumber evidence="4">3.2.1.39</ecNumber>
    </recommendedName>
    <alternativeName>
        <fullName evidence="14">Endo-1,3-beta-glucanase btgC</fullName>
    </alternativeName>
    <alternativeName>
        <fullName evidence="13">Laminarinase btgC</fullName>
    </alternativeName>
</protein>
<keyword evidence="9" id="KW-0119">Carbohydrate metabolism</keyword>
<dbReference type="InterPro" id="IPR050732">
    <property type="entry name" value="Beta-glucan_modifiers"/>
</dbReference>
<comment type="function">
    <text evidence="12">Glucanases play a role in cell expansion during growth, in cell-cell fusion during mating, and in spore release during sporulation. This enzyme may be involved in beta-glucan degradation. Active on laminarin and lichenan.</text>
</comment>
<keyword evidence="5" id="KW-1003">Cell membrane</keyword>